<dbReference type="Proteomes" id="UP000253772">
    <property type="component" value="Chromosome c2"/>
</dbReference>
<accession>A0A482J576</accession>
<dbReference type="EMBL" id="CP037901">
    <property type="protein sequence ID" value="QBP14220.1"/>
    <property type="molecule type" value="Genomic_DNA"/>
</dbReference>
<protein>
    <submittedName>
        <fullName evidence="2">Uncharacterized protein</fullName>
    </submittedName>
</protein>
<gene>
    <name evidence="2" type="ORF">DDF84_028505</name>
</gene>
<organism evidence="2 3">
    <name type="scientific">Cupriavidus metallidurans</name>
    <dbReference type="NCBI Taxonomy" id="119219"/>
    <lineage>
        <taxon>Bacteria</taxon>
        <taxon>Pseudomonadati</taxon>
        <taxon>Pseudomonadota</taxon>
        <taxon>Betaproteobacteria</taxon>
        <taxon>Burkholderiales</taxon>
        <taxon>Burkholderiaceae</taxon>
        <taxon>Cupriavidus</taxon>
    </lineage>
</organism>
<evidence type="ECO:0000256" key="1">
    <source>
        <dbReference type="SAM" id="MobiDB-lite"/>
    </source>
</evidence>
<reference evidence="2 3" key="1">
    <citation type="submission" date="2019-03" db="EMBL/GenBank/DDBJ databases">
        <title>Comparative insights into the high quality Complete genome sequence of highly metal resistant Cupriavidus metallidurans strain BS1 isolated from a gold-copper mine.</title>
        <authorList>
            <person name="Mazhar H.S."/>
            <person name="Rensing C."/>
        </authorList>
    </citation>
    <scope>NUCLEOTIDE SEQUENCE [LARGE SCALE GENOMIC DNA]</scope>
    <source>
        <strain evidence="2 3">BS1</strain>
    </source>
</reference>
<dbReference type="AlphaFoldDB" id="A0A482J576"/>
<feature type="region of interest" description="Disordered" evidence="1">
    <location>
        <begin position="1"/>
        <end position="43"/>
    </location>
</feature>
<sequence>MSFSGAHCRQRVARDRSGNARVSRPYSSDWRDNPAPKMATLKKPDCGAGHVYLAARRRSPRNAAI</sequence>
<name>A0A482J576_9BURK</name>
<evidence type="ECO:0000313" key="3">
    <source>
        <dbReference type="Proteomes" id="UP000253772"/>
    </source>
</evidence>
<evidence type="ECO:0000313" key="2">
    <source>
        <dbReference type="EMBL" id="QBP14220.1"/>
    </source>
</evidence>
<dbReference type="OrthoDB" id="9934108at2"/>
<proteinExistence type="predicted"/>